<gene>
    <name evidence="2" type="ORF">P4U43_08100</name>
</gene>
<organism evidence="2 3">
    <name type="scientific">Arthrobacter vasquezii</name>
    <dbReference type="NCBI Taxonomy" id="2977629"/>
    <lineage>
        <taxon>Bacteria</taxon>
        <taxon>Bacillati</taxon>
        <taxon>Actinomycetota</taxon>
        <taxon>Actinomycetes</taxon>
        <taxon>Micrococcales</taxon>
        <taxon>Micrococcaceae</taxon>
        <taxon>Arthrobacter</taxon>
    </lineage>
</organism>
<dbReference type="Proteomes" id="UP001220456">
    <property type="component" value="Unassembled WGS sequence"/>
</dbReference>
<accession>A0ABT6CUQ1</accession>
<feature type="transmembrane region" description="Helical" evidence="1">
    <location>
        <begin position="153"/>
        <end position="170"/>
    </location>
</feature>
<dbReference type="RefSeq" id="WP_277358271.1">
    <property type="nucleotide sequence ID" value="NZ_JAROKN010000015.1"/>
</dbReference>
<proteinExistence type="predicted"/>
<comment type="caution">
    <text evidence="2">The sequence shown here is derived from an EMBL/GenBank/DDBJ whole genome shotgun (WGS) entry which is preliminary data.</text>
</comment>
<protein>
    <recommendedName>
        <fullName evidence="4">DUF1707 domain-containing protein</fullName>
    </recommendedName>
</protein>
<feature type="transmembrane region" description="Helical" evidence="1">
    <location>
        <begin position="201"/>
        <end position="218"/>
    </location>
</feature>
<sequence>MTHNELPAEAVSWLAAAEQTLRRASAEQTAEIMDGLRSHIAEALARGEAVDDVLTRLGPPTDVADPVLEEIPRRRPDIKPAQVQSTAPPQRPGIKDYMTAKRTAQIISFALALLAAAIISLRTGYVGSTIDPDTGEVINTTTQLVLFSMDPKIAVTLIAALLLTAVPPFVRGRRMPLTTACVAGIMTILAITTTIWIVGWFILPAAIAAVIAATIPITPRERRAFRQQPAGA</sequence>
<keyword evidence="1" id="KW-0812">Transmembrane</keyword>
<keyword evidence="1" id="KW-1133">Transmembrane helix</keyword>
<evidence type="ECO:0000313" key="3">
    <source>
        <dbReference type="Proteomes" id="UP001220456"/>
    </source>
</evidence>
<evidence type="ECO:0008006" key="4">
    <source>
        <dbReference type="Google" id="ProtNLM"/>
    </source>
</evidence>
<dbReference type="EMBL" id="JAROKN010000015">
    <property type="protein sequence ID" value="MDF9277749.1"/>
    <property type="molecule type" value="Genomic_DNA"/>
</dbReference>
<feature type="transmembrane region" description="Helical" evidence="1">
    <location>
        <begin position="177"/>
        <end position="195"/>
    </location>
</feature>
<evidence type="ECO:0000256" key="1">
    <source>
        <dbReference type="SAM" id="Phobius"/>
    </source>
</evidence>
<keyword evidence="1" id="KW-0472">Membrane</keyword>
<dbReference type="Pfam" id="PF22564">
    <property type="entry name" value="HAAS"/>
    <property type="match status" value="1"/>
</dbReference>
<feature type="transmembrane region" description="Helical" evidence="1">
    <location>
        <begin position="106"/>
        <end position="125"/>
    </location>
</feature>
<evidence type="ECO:0000313" key="2">
    <source>
        <dbReference type="EMBL" id="MDF9277749.1"/>
    </source>
</evidence>
<keyword evidence="3" id="KW-1185">Reference proteome</keyword>
<reference evidence="2 3" key="1">
    <citation type="journal article" date="2023" name="Int. J. Syst. Evol. Microbiol.">
        <title>Arthrobacter vasquezii sp. nov., isolated from a soil sample from Union Glacier, Antarctica.</title>
        <authorList>
            <person name="Valenzuela-Ibaceta F."/>
            <person name="Carrasco V."/>
            <person name="Lagos-Moraga S."/>
            <person name="Dietz-Vargas C."/>
            <person name="Navarro C.A."/>
            <person name="Perez-Donoso J.M."/>
        </authorList>
    </citation>
    <scope>NUCLEOTIDE SEQUENCE [LARGE SCALE GENOMIC DNA]</scope>
    <source>
        <strain evidence="2 3">EH-1B-1</strain>
    </source>
</reference>
<name>A0ABT6CUQ1_9MICC</name>